<dbReference type="CDD" id="cd07035">
    <property type="entry name" value="TPP_PYR_POX_like"/>
    <property type="match status" value="1"/>
</dbReference>
<sequence length="158" mass="16683">MPGTIESRDDTGAELIARVLLRFGVNRFYGLQGGHIQPIWDAIVRFGGAVVDTRDERAAVHMAHAEAELTGDIGVALVTAGPGVTNAITAVANAYKARAPVLIIGGAVPRPQYGAGALQEIPQIDLMRPITRAAVSVWEPRRLAHELDMVISVALGTG</sequence>
<dbReference type="SUPFAM" id="SSF52518">
    <property type="entry name" value="Thiamin diphosphate-binding fold (THDP-binding)"/>
    <property type="match status" value="1"/>
</dbReference>
<dbReference type="PANTHER" id="PTHR18968">
    <property type="entry name" value="THIAMINE PYROPHOSPHATE ENZYMES"/>
    <property type="match status" value="1"/>
</dbReference>
<dbReference type="GO" id="GO:0009097">
    <property type="term" value="P:isoleucine biosynthetic process"/>
    <property type="evidence" value="ECO:0007669"/>
    <property type="project" value="TreeGrafter"/>
</dbReference>
<protein>
    <recommendedName>
        <fullName evidence="3">Thiamine pyrophosphate enzyme N-terminal TPP-binding domain-containing protein</fullName>
    </recommendedName>
</protein>
<evidence type="ECO:0000259" key="3">
    <source>
        <dbReference type="Pfam" id="PF02776"/>
    </source>
</evidence>
<dbReference type="InterPro" id="IPR012001">
    <property type="entry name" value="Thiamin_PyroP_enz_TPP-bd_dom"/>
</dbReference>
<dbReference type="GO" id="GO:0005948">
    <property type="term" value="C:acetolactate synthase complex"/>
    <property type="evidence" value="ECO:0007669"/>
    <property type="project" value="TreeGrafter"/>
</dbReference>
<proteinExistence type="inferred from homology"/>
<comment type="cofactor">
    <cofactor evidence="1">
        <name>thiamine diphosphate</name>
        <dbReference type="ChEBI" id="CHEBI:58937"/>
    </cofactor>
</comment>
<comment type="similarity">
    <text evidence="2">Belongs to the TPP enzyme family.</text>
</comment>
<dbReference type="InterPro" id="IPR029061">
    <property type="entry name" value="THDP-binding"/>
</dbReference>
<gene>
    <name evidence="4" type="ORF">METZ01_LOCUS504645</name>
</gene>
<dbReference type="Pfam" id="PF02776">
    <property type="entry name" value="TPP_enzyme_N"/>
    <property type="match status" value="1"/>
</dbReference>
<dbReference type="InterPro" id="IPR045229">
    <property type="entry name" value="TPP_enz"/>
</dbReference>
<organism evidence="4">
    <name type="scientific">marine metagenome</name>
    <dbReference type="NCBI Taxonomy" id="408172"/>
    <lineage>
        <taxon>unclassified sequences</taxon>
        <taxon>metagenomes</taxon>
        <taxon>ecological metagenomes</taxon>
    </lineage>
</organism>
<name>A0A383E4Y2_9ZZZZ</name>
<evidence type="ECO:0000313" key="4">
    <source>
        <dbReference type="EMBL" id="SVE51791.1"/>
    </source>
</evidence>
<dbReference type="GO" id="GO:0003984">
    <property type="term" value="F:acetolactate synthase activity"/>
    <property type="evidence" value="ECO:0007669"/>
    <property type="project" value="TreeGrafter"/>
</dbReference>
<feature type="domain" description="Thiamine pyrophosphate enzyme N-terminal TPP-binding" evidence="3">
    <location>
        <begin position="11"/>
        <end position="124"/>
    </location>
</feature>
<dbReference type="GO" id="GO:0050660">
    <property type="term" value="F:flavin adenine dinucleotide binding"/>
    <property type="evidence" value="ECO:0007669"/>
    <property type="project" value="TreeGrafter"/>
</dbReference>
<dbReference type="EMBL" id="UINC01222842">
    <property type="protein sequence ID" value="SVE51791.1"/>
    <property type="molecule type" value="Genomic_DNA"/>
</dbReference>
<dbReference type="GO" id="GO:0009099">
    <property type="term" value="P:L-valine biosynthetic process"/>
    <property type="evidence" value="ECO:0007669"/>
    <property type="project" value="TreeGrafter"/>
</dbReference>
<evidence type="ECO:0000256" key="1">
    <source>
        <dbReference type="ARBA" id="ARBA00001964"/>
    </source>
</evidence>
<accession>A0A383E4Y2</accession>
<dbReference type="GO" id="GO:0030976">
    <property type="term" value="F:thiamine pyrophosphate binding"/>
    <property type="evidence" value="ECO:0007669"/>
    <property type="project" value="InterPro"/>
</dbReference>
<dbReference type="PANTHER" id="PTHR18968:SF166">
    <property type="entry name" value="2-HYDROXYACYL-COA LYASE 2"/>
    <property type="match status" value="1"/>
</dbReference>
<dbReference type="AlphaFoldDB" id="A0A383E4Y2"/>
<feature type="non-terminal residue" evidence="4">
    <location>
        <position position="158"/>
    </location>
</feature>
<reference evidence="4" key="1">
    <citation type="submission" date="2018-05" db="EMBL/GenBank/DDBJ databases">
        <authorList>
            <person name="Lanie J.A."/>
            <person name="Ng W.-L."/>
            <person name="Kazmierczak K.M."/>
            <person name="Andrzejewski T.M."/>
            <person name="Davidsen T.M."/>
            <person name="Wayne K.J."/>
            <person name="Tettelin H."/>
            <person name="Glass J.I."/>
            <person name="Rusch D."/>
            <person name="Podicherti R."/>
            <person name="Tsui H.-C.T."/>
            <person name="Winkler M.E."/>
        </authorList>
    </citation>
    <scope>NUCLEOTIDE SEQUENCE</scope>
</reference>
<evidence type="ECO:0000256" key="2">
    <source>
        <dbReference type="ARBA" id="ARBA00007812"/>
    </source>
</evidence>
<dbReference type="Gene3D" id="3.40.50.970">
    <property type="match status" value="1"/>
</dbReference>